<accession>A0A8J6M407</accession>
<proteinExistence type="predicted"/>
<sequence>MFTQQMMDDLNLLVKFPTESMLQGIKVHHDADQSVISACNRLYANGIISQEDGGYLTDLGQDLSHHANVLMQALKGSQ</sequence>
<dbReference type="NCBIfam" id="TIGR02647">
    <property type="entry name" value="DNA"/>
    <property type="match status" value="1"/>
</dbReference>
<gene>
    <name evidence="1" type="ORF">H8B19_07625</name>
</gene>
<evidence type="ECO:0000313" key="2">
    <source>
        <dbReference type="Proteomes" id="UP000601768"/>
    </source>
</evidence>
<dbReference type="EMBL" id="JACNEP010000005">
    <property type="protein sequence ID" value="MBC3765741.1"/>
    <property type="molecule type" value="Genomic_DNA"/>
</dbReference>
<evidence type="ECO:0000313" key="1">
    <source>
        <dbReference type="EMBL" id="MBC3765741.1"/>
    </source>
</evidence>
<reference evidence="1" key="2">
    <citation type="submission" date="2020-08" db="EMBL/GenBank/DDBJ databases">
        <authorList>
            <person name="Lai Q."/>
        </authorList>
    </citation>
    <scope>NUCLEOTIDE SEQUENCE</scope>
    <source>
        <strain evidence="1">S27-2</strain>
    </source>
</reference>
<name>A0A8J6M407_9ALTE</name>
<dbReference type="Proteomes" id="UP000601768">
    <property type="component" value="Unassembled WGS sequence"/>
</dbReference>
<dbReference type="RefSeq" id="WP_186506216.1">
    <property type="nucleotide sequence ID" value="NZ_JACNEP010000005.1"/>
</dbReference>
<dbReference type="Pfam" id="PF18918">
    <property type="entry name" value="DUF5669"/>
    <property type="match status" value="1"/>
</dbReference>
<comment type="caution">
    <text evidence="1">The sequence shown here is derived from an EMBL/GenBank/DDBJ whole genome shotgun (WGS) entry which is preliminary data.</text>
</comment>
<keyword evidence="2" id="KW-1185">Reference proteome</keyword>
<reference evidence="1" key="1">
    <citation type="journal article" date="2018" name="Int. J. Syst. Evol. Microbiol.">
        <title>Neptunicella marina gen. nov., sp. nov., isolated from surface seawater.</title>
        <authorList>
            <person name="Liu X."/>
            <person name="Lai Q."/>
            <person name="Du Y."/>
            <person name="Zhang X."/>
            <person name="Liu Z."/>
            <person name="Sun F."/>
            <person name="Shao Z."/>
        </authorList>
    </citation>
    <scope>NUCLEOTIDE SEQUENCE</scope>
    <source>
        <strain evidence="1">S27-2</strain>
    </source>
</reference>
<dbReference type="AlphaFoldDB" id="A0A8J6M407"/>
<dbReference type="InterPro" id="IPR013468">
    <property type="entry name" value="CHP02647"/>
</dbReference>
<protein>
    <submittedName>
        <fullName evidence="1">TIGR02647 family protein</fullName>
    </submittedName>
</protein>
<organism evidence="1 2">
    <name type="scientific">Neptunicella marina</name>
    <dbReference type="NCBI Taxonomy" id="2125989"/>
    <lineage>
        <taxon>Bacteria</taxon>
        <taxon>Pseudomonadati</taxon>
        <taxon>Pseudomonadota</taxon>
        <taxon>Gammaproteobacteria</taxon>
        <taxon>Alteromonadales</taxon>
        <taxon>Alteromonadaceae</taxon>
        <taxon>Neptunicella</taxon>
    </lineage>
</organism>